<dbReference type="EMBL" id="FOTB01000001">
    <property type="protein sequence ID" value="SFK54011.1"/>
    <property type="molecule type" value="Genomic_DNA"/>
</dbReference>
<evidence type="ECO:0000313" key="20">
    <source>
        <dbReference type="EMBL" id="SFK54011.1"/>
    </source>
</evidence>
<dbReference type="GO" id="GO:0009098">
    <property type="term" value="P:L-leucine biosynthetic process"/>
    <property type="evidence" value="ECO:0007669"/>
    <property type="project" value="UniProtKB-UniRule"/>
</dbReference>
<keyword evidence="9 16" id="KW-0028">Amino-acid biosynthesis</keyword>
<evidence type="ECO:0000256" key="17">
    <source>
        <dbReference type="RuleBase" id="RU004445"/>
    </source>
</evidence>
<dbReference type="PANTHER" id="PTHR42979:SF1">
    <property type="entry name" value="3-ISOPROPYLMALATE DEHYDROGENASE"/>
    <property type="match status" value="1"/>
</dbReference>
<feature type="binding site" evidence="16">
    <location>
        <begin position="279"/>
        <end position="291"/>
    </location>
    <ligand>
        <name>NAD(+)</name>
        <dbReference type="ChEBI" id="CHEBI:57540"/>
    </ligand>
</feature>
<dbReference type="EC" id="1.1.1.85" evidence="16"/>
<keyword evidence="11 16" id="KW-0460">Magnesium</keyword>
<evidence type="ECO:0000313" key="22">
    <source>
        <dbReference type="Proteomes" id="UP000183090"/>
    </source>
</evidence>
<keyword evidence="7 16" id="KW-0432">Leucine biosynthesis</keyword>
<feature type="binding site" evidence="16">
    <location>
        <begin position="76"/>
        <end position="89"/>
    </location>
    <ligand>
        <name>NAD(+)</name>
        <dbReference type="ChEBI" id="CHEBI:57540"/>
    </ligand>
</feature>
<evidence type="ECO:0000259" key="18">
    <source>
        <dbReference type="SMART" id="SM01329"/>
    </source>
</evidence>
<keyword evidence="16" id="KW-0464">Manganese</keyword>
<comment type="similarity">
    <text evidence="5 16">Belongs to the isocitrate and isopropylmalate dehydrogenases family. LeuB type 1 subfamily.</text>
</comment>
<dbReference type="PANTHER" id="PTHR42979">
    <property type="entry name" value="3-ISOPROPYLMALATE DEHYDROGENASE"/>
    <property type="match status" value="1"/>
</dbReference>
<dbReference type="EMBL" id="CP011366">
    <property type="protein sequence ID" value="AKG73666.1"/>
    <property type="molecule type" value="Genomic_DNA"/>
</dbReference>
<feature type="site" description="Important for catalysis" evidence="16">
    <location>
        <position position="189"/>
    </location>
</feature>
<evidence type="ECO:0000313" key="21">
    <source>
        <dbReference type="Proteomes" id="UP000034029"/>
    </source>
</evidence>
<keyword evidence="14 16" id="KW-0100">Branched-chain amino acid biosynthesis</keyword>
<dbReference type="GO" id="GO:0005829">
    <property type="term" value="C:cytosol"/>
    <property type="evidence" value="ECO:0007669"/>
    <property type="project" value="TreeGrafter"/>
</dbReference>
<evidence type="ECO:0000256" key="16">
    <source>
        <dbReference type="HAMAP-Rule" id="MF_01033"/>
    </source>
</evidence>
<feature type="binding site" evidence="16">
    <location>
        <position position="106"/>
    </location>
    <ligand>
        <name>substrate</name>
    </ligand>
</feature>
<evidence type="ECO:0000256" key="6">
    <source>
        <dbReference type="ARBA" id="ARBA00011738"/>
    </source>
</evidence>
<comment type="pathway">
    <text evidence="4 16 17">Amino-acid biosynthesis; L-leucine biosynthesis; L-leucine from 3-methyl-2-oxobutanoate: step 3/4.</text>
</comment>
<dbReference type="GO" id="GO:0051287">
    <property type="term" value="F:NAD binding"/>
    <property type="evidence" value="ECO:0007669"/>
    <property type="project" value="InterPro"/>
</dbReference>
<comment type="subcellular location">
    <subcellularLocation>
        <location evidence="3 16">Cytoplasm</location>
    </subcellularLocation>
</comment>
<feature type="binding site" evidence="16">
    <location>
        <position position="245"/>
    </location>
    <ligand>
        <name>Mg(2+)</name>
        <dbReference type="ChEBI" id="CHEBI:18420"/>
    </ligand>
</feature>
<dbReference type="InterPro" id="IPR019818">
    <property type="entry name" value="IsoCit/isopropylmalate_DH_CS"/>
</dbReference>
<evidence type="ECO:0000256" key="2">
    <source>
        <dbReference type="ARBA" id="ARBA00001936"/>
    </source>
</evidence>
<evidence type="ECO:0000256" key="10">
    <source>
        <dbReference type="ARBA" id="ARBA00022723"/>
    </source>
</evidence>
<comment type="catalytic activity">
    <reaction evidence="1 16 17">
        <text>(2R,3S)-3-isopropylmalate + NAD(+) = 4-methyl-2-oxopentanoate + CO2 + NADH</text>
        <dbReference type="Rhea" id="RHEA:32271"/>
        <dbReference type="ChEBI" id="CHEBI:16526"/>
        <dbReference type="ChEBI" id="CHEBI:17865"/>
        <dbReference type="ChEBI" id="CHEBI:35121"/>
        <dbReference type="ChEBI" id="CHEBI:57540"/>
        <dbReference type="ChEBI" id="CHEBI:57945"/>
        <dbReference type="EC" id="1.1.1.85"/>
    </reaction>
</comment>
<evidence type="ECO:0000256" key="9">
    <source>
        <dbReference type="ARBA" id="ARBA00022605"/>
    </source>
</evidence>
<name>A0A0F7HJR6_9STAP</name>
<keyword evidence="8 16" id="KW-0963">Cytoplasm</keyword>
<feature type="site" description="Important for catalysis" evidence="16">
    <location>
        <position position="141"/>
    </location>
</feature>
<feature type="domain" description="Isopropylmalate dehydrogenase-like" evidence="18">
    <location>
        <begin position="4"/>
        <end position="350"/>
    </location>
</feature>
<keyword evidence="12 16" id="KW-0560">Oxidoreductase</keyword>
<dbReference type="FunFam" id="3.40.718.10:FF:000028">
    <property type="entry name" value="3-isopropylmalate dehydrogenase"/>
    <property type="match status" value="1"/>
</dbReference>
<keyword evidence="21" id="KW-1185">Reference proteome</keyword>
<feature type="binding site" evidence="16">
    <location>
        <position position="134"/>
    </location>
    <ligand>
        <name>substrate</name>
    </ligand>
</feature>
<dbReference type="InterPro" id="IPR024084">
    <property type="entry name" value="IsoPropMal-DH-like_dom"/>
</dbReference>
<dbReference type="SMART" id="SM01329">
    <property type="entry name" value="Iso_dh"/>
    <property type="match status" value="1"/>
</dbReference>
<dbReference type="Pfam" id="PF00180">
    <property type="entry name" value="Iso_dh"/>
    <property type="match status" value="1"/>
</dbReference>
<reference evidence="19 21" key="1">
    <citation type="journal article" date="2015" name="Int. J. Syst. Evol. Microbiol.">
        <title>Complete genome sequence of Salinicoccus halodurans H3B36, isolated from the Qaidam Basin in China.</title>
        <authorList>
            <person name="Jiang K."/>
            <person name="Xue Y."/>
            <person name="Ma Y."/>
        </authorList>
    </citation>
    <scope>NUCLEOTIDE SEQUENCE [LARGE SCALE GENOMIC DNA]</scope>
    <source>
        <strain evidence="19 21">H3B36</strain>
    </source>
</reference>
<dbReference type="PROSITE" id="PS00470">
    <property type="entry name" value="IDH_IMDH"/>
    <property type="match status" value="1"/>
</dbReference>
<comment type="cofactor">
    <cofactor evidence="16 17">
        <name>Mg(2+)</name>
        <dbReference type="ChEBI" id="CHEBI:18420"/>
    </cofactor>
    <cofactor evidence="16 17">
        <name>Mn(2+)</name>
        <dbReference type="ChEBI" id="CHEBI:29035"/>
    </cofactor>
    <text evidence="16 17">Binds 1 Mg(2+) or Mn(2+) ion per subunit.</text>
</comment>
<keyword evidence="13 16" id="KW-0520">NAD</keyword>
<dbReference type="Proteomes" id="UP000034029">
    <property type="component" value="Chromosome"/>
</dbReference>
<accession>A0A0F7HJR6</accession>
<dbReference type="RefSeq" id="WP_046789856.1">
    <property type="nucleotide sequence ID" value="NZ_CP011366.1"/>
</dbReference>
<dbReference type="KEGG" id="shv:AAT16_05210"/>
<evidence type="ECO:0000256" key="11">
    <source>
        <dbReference type="ARBA" id="ARBA00022842"/>
    </source>
</evidence>
<dbReference type="OrthoDB" id="9806254at2"/>
<protein>
    <recommendedName>
        <fullName evidence="16">3-isopropylmalate dehydrogenase</fullName>
        <ecNumber evidence="16">1.1.1.85</ecNumber>
    </recommendedName>
    <alternativeName>
        <fullName evidence="16">3-IPM-DH</fullName>
    </alternativeName>
    <alternativeName>
        <fullName evidence="16">Beta-IPM dehydrogenase</fullName>
        <shortName evidence="16">IMDH</shortName>
    </alternativeName>
</protein>
<evidence type="ECO:0000256" key="3">
    <source>
        <dbReference type="ARBA" id="ARBA00004496"/>
    </source>
</evidence>
<dbReference type="SUPFAM" id="SSF53659">
    <property type="entry name" value="Isocitrate/Isopropylmalate dehydrogenase-like"/>
    <property type="match status" value="1"/>
</dbReference>
<dbReference type="GO" id="GO:0003862">
    <property type="term" value="F:3-isopropylmalate dehydrogenase activity"/>
    <property type="evidence" value="ECO:0007669"/>
    <property type="project" value="UniProtKB-UniRule"/>
</dbReference>
<gene>
    <name evidence="16" type="primary">leuB</name>
    <name evidence="19" type="ORF">AAT16_05210</name>
    <name evidence="20" type="ORF">SAMN05216235_0281</name>
</gene>
<comment type="function">
    <text evidence="15 16 17">Catalyzes the oxidation of 3-carboxy-2-hydroxy-4-methylpentanoate (3-isopropylmalate) to 3-carboxy-4-methyl-2-oxopentanoate. The product decarboxylates to 4-methyl-2 oxopentanoate.</text>
</comment>
<feature type="binding site" evidence="16">
    <location>
        <position position="221"/>
    </location>
    <ligand>
        <name>substrate</name>
    </ligand>
</feature>
<dbReference type="Gene3D" id="3.40.718.10">
    <property type="entry name" value="Isopropylmalate Dehydrogenase"/>
    <property type="match status" value="1"/>
</dbReference>
<feature type="binding site" evidence="16">
    <location>
        <position position="221"/>
    </location>
    <ligand>
        <name>Mg(2+)</name>
        <dbReference type="ChEBI" id="CHEBI:18420"/>
    </ligand>
</feature>
<keyword evidence="10 16" id="KW-0479">Metal-binding</keyword>
<feature type="binding site" evidence="16">
    <location>
        <position position="96"/>
    </location>
    <ligand>
        <name>substrate</name>
    </ligand>
</feature>
<evidence type="ECO:0000256" key="12">
    <source>
        <dbReference type="ARBA" id="ARBA00023002"/>
    </source>
</evidence>
<dbReference type="NCBIfam" id="TIGR00169">
    <property type="entry name" value="leuB"/>
    <property type="match status" value="1"/>
</dbReference>
<evidence type="ECO:0000256" key="15">
    <source>
        <dbReference type="ARBA" id="ARBA00023577"/>
    </source>
</evidence>
<evidence type="ECO:0000313" key="19">
    <source>
        <dbReference type="EMBL" id="AKG73666.1"/>
    </source>
</evidence>
<reference evidence="21" key="2">
    <citation type="submission" date="2015-04" db="EMBL/GenBank/DDBJ databases">
        <title>Complete genome sequence of Salinicoccus halodurans strain H3B36, isolated from the Qaidam basin of China.</title>
        <authorList>
            <person name="Ma Y."/>
            <person name="Jiang K."/>
            <person name="Xue Y."/>
        </authorList>
    </citation>
    <scope>NUCLEOTIDE SEQUENCE [LARGE SCALE GENOMIC DNA]</scope>
    <source>
        <strain evidence="21">H3B36</strain>
    </source>
</reference>
<comment type="subunit">
    <text evidence="6 16 17">Homodimer.</text>
</comment>
<organism evidence="20 22">
    <name type="scientific">Salinicoccus halodurans</name>
    <dbReference type="NCBI Taxonomy" id="407035"/>
    <lineage>
        <taxon>Bacteria</taxon>
        <taxon>Bacillati</taxon>
        <taxon>Bacillota</taxon>
        <taxon>Bacilli</taxon>
        <taxon>Bacillales</taxon>
        <taxon>Staphylococcaceae</taxon>
        <taxon>Salinicoccus</taxon>
    </lineage>
</organism>
<reference evidence="20 22" key="3">
    <citation type="submission" date="2016-10" db="EMBL/GenBank/DDBJ databases">
        <authorList>
            <person name="Varghese N."/>
            <person name="Submissions S."/>
        </authorList>
    </citation>
    <scope>NUCLEOTIDE SEQUENCE [LARGE SCALE GENOMIC DNA]</scope>
    <source>
        <strain evidence="20 22">CGMCC 1.6501</strain>
    </source>
</reference>
<dbReference type="HAMAP" id="MF_01033">
    <property type="entry name" value="LeuB_type1"/>
    <property type="match status" value="1"/>
</dbReference>
<evidence type="ECO:0000256" key="8">
    <source>
        <dbReference type="ARBA" id="ARBA00022490"/>
    </source>
</evidence>
<dbReference type="AlphaFoldDB" id="A0A0F7HJR6"/>
<evidence type="ECO:0000256" key="7">
    <source>
        <dbReference type="ARBA" id="ARBA00022430"/>
    </source>
</evidence>
<sequence length="368" mass="39919">MRKQIIMLPGDGVGREIMEGAKAVLNAVAGEYHHEFIFHEHAIGGDAIDRYGIPLPEETVKACGSADAVLLGAVGGPKWDDVEAAKRPERGLLGIRKSLGLFANLRPVTGFSSLVHSSPLKTEIVDGCDILIVRELTGGLYFGTPSERRDGGNSVVDTLRYTRLEIERIVEKGFESAMMRNGRLTSVDKANVLESSRMWREVVNEKAQHYPDVEVEHLLVDAAAMKLITNPKQFDVIVTENLFGDILSDEASVLTGSLGMLPSASVRTDGVGLYEPVHGSAPDIAGQDIANPLGMILSSAMMLRHSFGMEDEAEEIERAVNDTLEAGFHTADLDLKKGRIVGTQEMAKKVIENLSTKSISNAICSSYM</sequence>
<dbReference type="InterPro" id="IPR004429">
    <property type="entry name" value="Isopropylmalate_DH"/>
</dbReference>
<dbReference type="Proteomes" id="UP000183090">
    <property type="component" value="Unassembled WGS sequence"/>
</dbReference>
<evidence type="ECO:0000256" key="4">
    <source>
        <dbReference type="ARBA" id="ARBA00004762"/>
    </source>
</evidence>
<evidence type="ECO:0000256" key="5">
    <source>
        <dbReference type="ARBA" id="ARBA00008319"/>
    </source>
</evidence>
<evidence type="ECO:0000256" key="14">
    <source>
        <dbReference type="ARBA" id="ARBA00023304"/>
    </source>
</evidence>
<feature type="binding site" evidence="16">
    <location>
        <position position="249"/>
    </location>
    <ligand>
        <name>Mg(2+)</name>
        <dbReference type="ChEBI" id="CHEBI:18420"/>
    </ligand>
</feature>
<comment type="cofactor">
    <cofactor evidence="2">
        <name>Mn(2+)</name>
        <dbReference type="ChEBI" id="CHEBI:29035"/>
    </cofactor>
</comment>
<evidence type="ECO:0000256" key="13">
    <source>
        <dbReference type="ARBA" id="ARBA00023027"/>
    </source>
</evidence>
<evidence type="ECO:0000256" key="1">
    <source>
        <dbReference type="ARBA" id="ARBA00000624"/>
    </source>
</evidence>
<dbReference type="GO" id="GO:0000287">
    <property type="term" value="F:magnesium ion binding"/>
    <property type="evidence" value="ECO:0007669"/>
    <property type="project" value="InterPro"/>
</dbReference>
<proteinExistence type="inferred from homology"/>